<evidence type="ECO:0000256" key="3">
    <source>
        <dbReference type="ARBA" id="ARBA00012841"/>
    </source>
</evidence>
<keyword evidence="14" id="KW-1185">Reference proteome</keyword>
<dbReference type="InterPro" id="IPR004523">
    <property type="entry name" value="Asp-tRNA_synthase_2"/>
</dbReference>
<keyword evidence="6" id="KW-0547">Nucleotide-binding</keyword>
<keyword evidence="5" id="KW-0436">Ligase</keyword>
<evidence type="ECO:0000256" key="8">
    <source>
        <dbReference type="ARBA" id="ARBA00022917"/>
    </source>
</evidence>
<feature type="compositionally biased region" description="Low complexity" evidence="11">
    <location>
        <begin position="21"/>
        <end position="30"/>
    </location>
</feature>
<evidence type="ECO:0000256" key="6">
    <source>
        <dbReference type="ARBA" id="ARBA00022741"/>
    </source>
</evidence>
<dbReference type="PRINTS" id="PR01042">
    <property type="entry name" value="TRNASYNTHASP"/>
</dbReference>
<keyword evidence="4" id="KW-0963">Cytoplasm</keyword>
<dbReference type="NCBIfam" id="NF003483">
    <property type="entry name" value="PRK05159.1"/>
    <property type="match status" value="1"/>
</dbReference>
<comment type="catalytic activity">
    <reaction evidence="10">
        <text>tRNA(Asp) + L-aspartate + ATP = L-aspartyl-tRNA(Asp) + AMP + diphosphate</text>
        <dbReference type="Rhea" id="RHEA:19649"/>
        <dbReference type="Rhea" id="RHEA-COMP:9660"/>
        <dbReference type="Rhea" id="RHEA-COMP:9678"/>
        <dbReference type="ChEBI" id="CHEBI:29991"/>
        <dbReference type="ChEBI" id="CHEBI:30616"/>
        <dbReference type="ChEBI" id="CHEBI:33019"/>
        <dbReference type="ChEBI" id="CHEBI:78442"/>
        <dbReference type="ChEBI" id="CHEBI:78516"/>
        <dbReference type="ChEBI" id="CHEBI:456215"/>
        <dbReference type="EC" id="6.1.1.12"/>
    </reaction>
</comment>
<dbReference type="FunFam" id="3.30.930.10:FF:000013">
    <property type="entry name" value="Aspartate--tRNA ligase, cytoplasmic"/>
    <property type="match status" value="1"/>
</dbReference>
<feature type="domain" description="Aminoacyl-transfer RNA synthetases class-II family profile" evidence="12">
    <location>
        <begin position="289"/>
        <end position="588"/>
    </location>
</feature>
<keyword evidence="9 13" id="KW-0030">Aminoacyl-tRNA synthetase</keyword>
<evidence type="ECO:0000256" key="7">
    <source>
        <dbReference type="ARBA" id="ARBA00022840"/>
    </source>
</evidence>
<name>R7RXF3_STEHR</name>
<evidence type="ECO:0000256" key="9">
    <source>
        <dbReference type="ARBA" id="ARBA00023146"/>
    </source>
</evidence>
<evidence type="ECO:0000256" key="1">
    <source>
        <dbReference type="ARBA" id="ARBA00004496"/>
    </source>
</evidence>
<dbReference type="Pfam" id="PF09924">
    <property type="entry name" value="LPG_synthase_C"/>
    <property type="match status" value="1"/>
</dbReference>
<dbReference type="Pfam" id="PF00152">
    <property type="entry name" value="tRNA-synt_2"/>
    <property type="match status" value="1"/>
</dbReference>
<evidence type="ECO:0000256" key="4">
    <source>
        <dbReference type="ARBA" id="ARBA00022490"/>
    </source>
</evidence>
<feature type="region of interest" description="Disordered" evidence="11">
    <location>
        <begin position="1"/>
        <end position="106"/>
    </location>
</feature>
<dbReference type="PANTHER" id="PTHR43450:SF2">
    <property type="entry name" value="ASPARTATE--TRNA LIGASE"/>
    <property type="match status" value="1"/>
</dbReference>
<comment type="subcellular location">
    <subcellularLocation>
        <location evidence="1">Cytoplasm</location>
    </subcellularLocation>
</comment>
<evidence type="ECO:0000256" key="10">
    <source>
        <dbReference type="ARBA" id="ARBA00047904"/>
    </source>
</evidence>
<evidence type="ECO:0000256" key="11">
    <source>
        <dbReference type="SAM" id="MobiDB-lite"/>
    </source>
</evidence>
<dbReference type="GO" id="GO:0005524">
    <property type="term" value="F:ATP binding"/>
    <property type="evidence" value="ECO:0007669"/>
    <property type="project" value="UniProtKB-KW"/>
</dbReference>
<dbReference type="SUPFAM" id="SSF55681">
    <property type="entry name" value="Class II aaRS and biotin synthetases"/>
    <property type="match status" value="1"/>
</dbReference>
<keyword evidence="7" id="KW-0067">ATP-binding</keyword>
<feature type="compositionally biased region" description="Basic and acidic residues" evidence="11">
    <location>
        <begin position="61"/>
        <end position="93"/>
    </location>
</feature>
<organism evidence="13 14">
    <name type="scientific">Stereum hirsutum (strain FP-91666)</name>
    <name type="common">White-rot fungus</name>
    <dbReference type="NCBI Taxonomy" id="721885"/>
    <lineage>
        <taxon>Eukaryota</taxon>
        <taxon>Fungi</taxon>
        <taxon>Dikarya</taxon>
        <taxon>Basidiomycota</taxon>
        <taxon>Agaricomycotina</taxon>
        <taxon>Agaricomycetes</taxon>
        <taxon>Russulales</taxon>
        <taxon>Stereaceae</taxon>
        <taxon>Stereum</taxon>
    </lineage>
</organism>
<dbReference type="InterPro" id="IPR045864">
    <property type="entry name" value="aa-tRNA-synth_II/BPL/LPL"/>
</dbReference>
<dbReference type="OrthoDB" id="372395at2759"/>
<comment type="similarity">
    <text evidence="2">Belongs to the class-II aminoacyl-tRNA synthetase family. Type 2 subfamily.</text>
</comment>
<accession>R7RXF3</accession>
<dbReference type="AlphaFoldDB" id="R7RXF3"/>
<dbReference type="GeneID" id="18798431"/>
<dbReference type="NCBIfam" id="TIGR00458">
    <property type="entry name" value="aspS_nondisc"/>
    <property type="match status" value="1"/>
</dbReference>
<dbReference type="OMA" id="EYIVTHA"/>
<dbReference type="eggNOG" id="KOG0556">
    <property type="taxonomic scope" value="Eukaryota"/>
</dbReference>
<dbReference type="Gene3D" id="3.30.930.10">
    <property type="entry name" value="Bira Bifunctional Protein, Domain 2"/>
    <property type="match status" value="1"/>
</dbReference>
<protein>
    <recommendedName>
        <fullName evidence="3">aspartate--tRNA ligase</fullName>
        <ecNumber evidence="3">6.1.1.12</ecNumber>
    </recommendedName>
</protein>
<dbReference type="PROSITE" id="PS50862">
    <property type="entry name" value="AA_TRNA_LIGASE_II"/>
    <property type="match status" value="1"/>
</dbReference>
<sequence>MSSVLNAVRSPIKTIKERRSSSSSGHSSPSEKQNGSANGHSRPMSNGASTDSTSSSKNAVKKAEKRQAKEDHRRQVLDRLEAEKKERDAERSASEANLGPDDASDNYGFLPLMQSTGEYVKAKPSRFTPIRSLPDAHGKDVVIRCRIEHVRATGHKLAFLLFRDMTDTVQGVLTVEPGKVSEHMVRWAERFLKRETIVDVEGTVVSPAEDSKGEHEEVKDASIHSVEIAIHKLFVVVQVKEDPPFAVKDDERPVEDFEKEDAHFSKITRRTAMDARLLDLRTRTNHSIFRLRAGMTKAFRQYLDDLNFLEINSSKLQGGATESGASVFQVNYFGRPAFLAQSPQLAKQMCIAADMDRVYEIGPVFRAENSNTHRHMTEFIGLDVEMQIKEHYHECLETIDGVLKYIFEETVHGERWAKDREMVKRMYPHEDLVWLEETLVIKYNDGVKLLREDGAEVGDYEDFDTPTEKRLGQIVKQKFGTDYYILDKFPLEVRPFYTMPDPTDEKLSNSFDIFIRGEEILSGGQRIHESNMLIERMEKAGVDENSMKDYVDGFKWGAPPHAGGGIGLERLVMLIFKLGDVRVANLFPRDPRSFPLVGKDQARMDMMIQGTKAVPHSRKDPQVGPNGELPPLEAMIAAYGDSTNTSYLDPKYTVWRDHETGAAIGYIPQDSYAVIWGQPLTRPEDLEQTCTRFLQYIQKEKKLKPLWACIDETTEELLAEKFKWRGLSCIAEARFDPVETDVEGDKELRKKIKQAERAGVECYTVQGEVPEDVRDQTEEQLSEWDRVREKRGAQIHTTSVRLWDDAEHRRYFYAVNKEKQVCAMVVLAQLSPEHGWQVKWALNFPNAPNGASEAIIAHAIKVMASEGERHMTFGTSAREVIEPANNVGGLRFKGMAKTYKSITSAFNLTNKTDFRRKFGVEEEPVFVAYPPHGLGISGCGALHGTDS</sequence>
<dbReference type="Gene3D" id="2.40.50.140">
    <property type="entry name" value="Nucleic acid-binding proteins"/>
    <property type="match status" value="1"/>
</dbReference>
<dbReference type="GO" id="GO:0004815">
    <property type="term" value="F:aspartate-tRNA ligase activity"/>
    <property type="evidence" value="ECO:0007669"/>
    <property type="project" value="UniProtKB-EC"/>
</dbReference>
<dbReference type="InterPro" id="IPR002312">
    <property type="entry name" value="Asp/Asn-tRNA-synth_IIb"/>
</dbReference>
<dbReference type="InterPro" id="IPR024320">
    <property type="entry name" value="LPG_synthase_C"/>
</dbReference>
<dbReference type="SUPFAM" id="SSF50249">
    <property type="entry name" value="Nucleic acid-binding proteins"/>
    <property type="match status" value="1"/>
</dbReference>
<reference evidence="14" key="1">
    <citation type="journal article" date="2012" name="Science">
        <title>The Paleozoic origin of enzymatic lignin decomposition reconstructed from 31 fungal genomes.</title>
        <authorList>
            <person name="Floudas D."/>
            <person name="Binder M."/>
            <person name="Riley R."/>
            <person name="Barry K."/>
            <person name="Blanchette R.A."/>
            <person name="Henrissat B."/>
            <person name="Martinez A.T."/>
            <person name="Otillar R."/>
            <person name="Spatafora J.W."/>
            <person name="Yadav J.S."/>
            <person name="Aerts A."/>
            <person name="Benoit I."/>
            <person name="Boyd A."/>
            <person name="Carlson A."/>
            <person name="Copeland A."/>
            <person name="Coutinho P.M."/>
            <person name="de Vries R.P."/>
            <person name="Ferreira P."/>
            <person name="Findley K."/>
            <person name="Foster B."/>
            <person name="Gaskell J."/>
            <person name="Glotzer D."/>
            <person name="Gorecki P."/>
            <person name="Heitman J."/>
            <person name="Hesse C."/>
            <person name="Hori C."/>
            <person name="Igarashi K."/>
            <person name="Jurgens J.A."/>
            <person name="Kallen N."/>
            <person name="Kersten P."/>
            <person name="Kohler A."/>
            <person name="Kuees U."/>
            <person name="Kumar T.K.A."/>
            <person name="Kuo A."/>
            <person name="LaButti K."/>
            <person name="Larrondo L.F."/>
            <person name="Lindquist E."/>
            <person name="Ling A."/>
            <person name="Lombard V."/>
            <person name="Lucas S."/>
            <person name="Lundell T."/>
            <person name="Martin R."/>
            <person name="McLaughlin D.J."/>
            <person name="Morgenstern I."/>
            <person name="Morin E."/>
            <person name="Murat C."/>
            <person name="Nagy L.G."/>
            <person name="Nolan M."/>
            <person name="Ohm R.A."/>
            <person name="Patyshakuliyeva A."/>
            <person name="Rokas A."/>
            <person name="Ruiz-Duenas F.J."/>
            <person name="Sabat G."/>
            <person name="Salamov A."/>
            <person name="Samejima M."/>
            <person name="Schmutz J."/>
            <person name="Slot J.C."/>
            <person name="St John F."/>
            <person name="Stenlid J."/>
            <person name="Sun H."/>
            <person name="Sun S."/>
            <person name="Syed K."/>
            <person name="Tsang A."/>
            <person name="Wiebenga A."/>
            <person name="Young D."/>
            <person name="Pisabarro A."/>
            <person name="Eastwood D.C."/>
            <person name="Martin F."/>
            <person name="Cullen D."/>
            <person name="Grigoriev I.V."/>
            <person name="Hibbett D.S."/>
        </authorList>
    </citation>
    <scope>NUCLEOTIDE SEQUENCE [LARGE SCALE GENOMIC DNA]</scope>
    <source>
        <strain evidence="14">FP-91666</strain>
    </source>
</reference>
<evidence type="ECO:0000256" key="2">
    <source>
        <dbReference type="ARBA" id="ARBA00005312"/>
    </source>
</evidence>
<evidence type="ECO:0000313" key="13">
    <source>
        <dbReference type="EMBL" id="EIM80076.1"/>
    </source>
</evidence>
<evidence type="ECO:0000313" key="14">
    <source>
        <dbReference type="Proteomes" id="UP000053927"/>
    </source>
</evidence>
<evidence type="ECO:0000259" key="12">
    <source>
        <dbReference type="PROSITE" id="PS50862"/>
    </source>
</evidence>
<dbReference type="EC" id="6.1.1.12" evidence="3"/>
<dbReference type="InterPro" id="IPR006195">
    <property type="entry name" value="aa-tRNA-synth_II"/>
</dbReference>
<dbReference type="GO" id="GO:0017101">
    <property type="term" value="C:aminoacyl-tRNA synthetase multienzyme complex"/>
    <property type="evidence" value="ECO:0007669"/>
    <property type="project" value="TreeGrafter"/>
</dbReference>
<dbReference type="InterPro" id="IPR004364">
    <property type="entry name" value="Aa-tRNA-synt_II"/>
</dbReference>
<keyword evidence="8" id="KW-0648">Protein biosynthesis</keyword>
<dbReference type="GO" id="GO:0006422">
    <property type="term" value="P:aspartyl-tRNA aminoacylation"/>
    <property type="evidence" value="ECO:0007669"/>
    <property type="project" value="InterPro"/>
</dbReference>
<dbReference type="Proteomes" id="UP000053927">
    <property type="component" value="Unassembled WGS sequence"/>
</dbReference>
<dbReference type="EMBL" id="JH687399">
    <property type="protein sequence ID" value="EIM80076.1"/>
    <property type="molecule type" value="Genomic_DNA"/>
</dbReference>
<dbReference type="PANTHER" id="PTHR43450">
    <property type="entry name" value="ASPARTYL-TRNA SYNTHETASE"/>
    <property type="match status" value="1"/>
</dbReference>
<dbReference type="GO" id="GO:0005829">
    <property type="term" value="C:cytosol"/>
    <property type="evidence" value="ECO:0007669"/>
    <property type="project" value="TreeGrafter"/>
</dbReference>
<dbReference type="GO" id="GO:0003723">
    <property type="term" value="F:RNA binding"/>
    <property type="evidence" value="ECO:0007669"/>
    <property type="project" value="TreeGrafter"/>
</dbReference>
<proteinExistence type="inferred from homology"/>
<dbReference type="HAMAP" id="MF_02075">
    <property type="entry name" value="Asp_tRNA_synth_type2"/>
    <property type="match status" value="1"/>
</dbReference>
<feature type="compositionally biased region" description="Polar residues" evidence="11">
    <location>
        <begin position="31"/>
        <end position="48"/>
    </location>
</feature>
<dbReference type="CDD" id="cd04320">
    <property type="entry name" value="AspRS_cyto_N"/>
    <property type="match status" value="1"/>
</dbReference>
<dbReference type="KEGG" id="shs:STEHIDRAFT_135399"/>
<evidence type="ECO:0000256" key="5">
    <source>
        <dbReference type="ARBA" id="ARBA00022598"/>
    </source>
</evidence>
<dbReference type="CDD" id="cd00776">
    <property type="entry name" value="AsxRS_core"/>
    <property type="match status" value="1"/>
</dbReference>
<gene>
    <name evidence="13" type="ORF">STEHIDRAFT_135399</name>
</gene>
<dbReference type="InterPro" id="IPR012340">
    <property type="entry name" value="NA-bd_OB-fold"/>
</dbReference>
<dbReference type="Gene3D" id="3.40.630.30">
    <property type="match status" value="1"/>
</dbReference>
<dbReference type="RefSeq" id="XP_007310696.1">
    <property type="nucleotide sequence ID" value="XM_007310634.1"/>
</dbReference>